<dbReference type="SMART" id="SM00487">
    <property type="entry name" value="DEXDc"/>
    <property type="match status" value="1"/>
</dbReference>
<dbReference type="OrthoDB" id="18878at2"/>
<evidence type="ECO:0000313" key="5">
    <source>
        <dbReference type="Proteomes" id="UP000034883"/>
    </source>
</evidence>
<reference evidence="4 5" key="1">
    <citation type="submission" date="2015-03" db="EMBL/GenBank/DDBJ databases">
        <title>Genome assembly of Sandaracinus amylolyticus DSM 53668.</title>
        <authorList>
            <person name="Sharma G."/>
            <person name="Subramanian S."/>
        </authorList>
    </citation>
    <scope>NUCLEOTIDE SEQUENCE [LARGE SCALE GENOMIC DNA]</scope>
    <source>
        <strain evidence="4 5">DSM 53668</strain>
    </source>
</reference>
<organism evidence="4 5">
    <name type="scientific">Sandaracinus amylolyticus</name>
    <dbReference type="NCBI Taxonomy" id="927083"/>
    <lineage>
        <taxon>Bacteria</taxon>
        <taxon>Pseudomonadati</taxon>
        <taxon>Myxococcota</taxon>
        <taxon>Polyangia</taxon>
        <taxon>Polyangiales</taxon>
        <taxon>Sandaracinaceae</taxon>
        <taxon>Sandaracinus</taxon>
    </lineage>
</organism>
<dbReference type="PROSITE" id="PS50096">
    <property type="entry name" value="IQ"/>
    <property type="match status" value="1"/>
</dbReference>
<dbReference type="SMART" id="SM00490">
    <property type="entry name" value="HELICc"/>
    <property type="match status" value="1"/>
</dbReference>
<dbReference type="KEGG" id="samy:DB32_008172"/>
<name>A0A0F6W9R8_9BACT</name>
<dbReference type="InterPro" id="IPR049730">
    <property type="entry name" value="SNF2/RAD54-like_C"/>
</dbReference>
<dbReference type="PROSITE" id="PS51194">
    <property type="entry name" value="HELICASE_CTER"/>
    <property type="match status" value="1"/>
</dbReference>
<dbReference type="InterPro" id="IPR027417">
    <property type="entry name" value="P-loop_NTPase"/>
</dbReference>
<dbReference type="Gene3D" id="3.40.50.300">
    <property type="entry name" value="P-loop containing nucleotide triphosphate hydrolases"/>
    <property type="match status" value="1"/>
</dbReference>
<protein>
    <submittedName>
        <fullName evidence="4">Superfamily II DNA/RNA helicase</fullName>
    </submittedName>
</protein>
<dbReference type="PROSITE" id="PS51192">
    <property type="entry name" value="HELICASE_ATP_BIND_1"/>
    <property type="match status" value="1"/>
</dbReference>
<proteinExistence type="predicted"/>
<dbReference type="InterPro" id="IPR014001">
    <property type="entry name" value="Helicase_ATP-bd"/>
</dbReference>
<dbReference type="PANTHER" id="PTHR10799">
    <property type="entry name" value="SNF2/RAD54 HELICASE FAMILY"/>
    <property type="match status" value="1"/>
</dbReference>
<dbReference type="Pfam" id="PF00176">
    <property type="entry name" value="SNF2-rel_dom"/>
    <property type="match status" value="1"/>
</dbReference>
<dbReference type="STRING" id="927083.DB32_008172"/>
<feature type="domain" description="Helicase ATP-binding" evidence="2">
    <location>
        <begin position="791"/>
        <end position="938"/>
    </location>
</feature>
<evidence type="ECO:0000259" key="3">
    <source>
        <dbReference type="PROSITE" id="PS51194"/>
    </source>
</evidence>
<keyword evidence="4" id="KW-0547">Nucleotide-binding</keyword>
<evidence type="ECO:0000313" key="4">
    <source>
        <dbReference type="EMBL" id="AKF11023.1"/>
    </source>
</evidence>
<dbReference type="GO" id="GO:0004386">
    <property type="term" value="F:helicase activity"/>
    <property type="evidence" value="ECO:0007669"/>
    <property type="project" value="UniProtKB-KW"/>
</dbReference>
<keyword evidence="4" id="KW-0067">ATP-binding</keyword>
<keyword evidence="5" id="KW-1185">Reference proteome</keyword>
<sequence>MSSSLAELASQLLACADAALLDAPLDGLRARVDDDDAHDLLRAIHESGEASSLRDLLDEARLERWVAESATSREEDLLRAQIRRWLGAGPRGADDPERLAQVRPLPRDVDDILVWAREHELLGELSRPAREVLVDEDDVIPRRASLLACAIGQVKSERESLLAAHRVQDAARGHLMREAAAHAAFAARAALWARVLPEGPLRTLAERLRGCVAGTELVALHAVRFLPASPVRVDDERGVARGSIVGAAAPFGVKLRLAGHEQRAIEGECEQCTRGGCIHVRALAARLLDACLDEQDRLHATMRDLVAVPSWRRFLDAVAEPAASPSTSSASERLAFRVHVEGERVLVGVVAQRAQPDGGWTAGRLLSPLEATRSAACTDRDRRVLDVMTLATRTMRAQLVGADLALLRTLAEHPHVSRDGREGALRLVEHQVEVVLDELPGGVVPRVRLAGAVVAPGERHRDTTLLFHEERASGTLTYAALTAPLRRLLAALATFRGVLPPESYPALAPWVASIEQVARVSAPDVVRGSAREAPRTLLLRVVPGFDEGIDVTLAARALPMAPPWPPGQGPAIVHGLEDAVHVHARRDLAWEREVADRMIEALGLAEHMRLEPFAWRIPKTQDALELLSRAARLGGVLEIEWAERGRIPQPSASVRASDLDLQLRKKGSWLTVEGRVRVVVLGTELAVSRVLDAARRGERFVKVSGNDYVELERDLFERLERAQLCLLEGVKIPSAAIGAWEREVGAWTKPADETTRAWMERARTREADVELDPAWRVRLRSYQRDGVAWMIARSAWAPGVCLADDMGLGKTVQAIALLEARASLGPALVIAPTSVVDNWARELARFAPGLRVRRERDDAPLGPGDVVLTSYDLLLRNPTSSPFATQIVDEAQMIKNARTQRARAVASVDAAFRVALSGTPIENQLGDLWSLFSLIAPGMLGTWARFRARFVVPIQRYGNEERAALLRQLIAPFVLRRTKGEVAKELPSRTEVLHMIELSPAERALYDGAVHQARRALAGRGRDERTVRVLAEITRLRQLACHPQLVVEDERLESSKLHALVELLRDIVPRGHRVLVFSQFTRHLALVQRALDAAKISTLYLDGATPTGERTRRVDRFQKGEASVFLISLKAGGTGLNLTAADYVVHLDPWWNPAAEDQASDRAHRIGQERPITIVRLVAQGTIEERVLAMHDDKRKLAGAVITEGAPLGALDVDALESLIALT</sequence>
<keyword evidence="1" id="KW-0378">Hydrolase</keyword>
<dbReference type="EMBL" id="CP011125">
    <property type="protein sequence ID" value="AKF11023.1"/>
    <property type="molecule type" value="Genomic_DNA"/>
</dbReference>
<dbReference type="GO" id="GO:0016787">
    <property type="term" value="F:hydrolase activity"/>
    <property type="evidence" value="ECO:0007669"/>
    <property type="project" value="UniProtKB-KW"/>
</dbReference>
<dbReference type="InterPro" id="IPR000330">
    <property type="entry name" value="SNF2_N"/>
</dbReference>
<dbReference type="InterPro" id="IPR038718">
    <property type="entry name" value="SNF2-like_sf"/>
</dbReference>
<dbReference type="Gene3D" id="3.40.50.10810">
    <property type="entry name" value="Tandem AAA-ATPase domain"/>
    <property type="match status" value="1"/>
</dbReference>
<dbReference type="CDD" id="cd18793">
    <property type="entry name" value="SF2_C_SNF"/>
    <property type="match status" value="1"/>
</dbReference>
<evidence type="ECO:0000256" key="1">
    <source>
        <dbReference type="ARBA" id="ARBA00022801"/>
    </source>
</evidence>
<evidence type="ECO:0000259" key="2">
    <source>
        <dbReference type="PROSITE" id="PS51192"/>
    </source>
</evidence>
<feature type="domain" description="Helicase C-terminal" evidence="3">
    <location>
        <begin position="1059"/>
        <end position="1214"/>
    </location>
</feature>
<gene>
    <name evidence="4" type="ORF">DB32_008172</name>
</gene>
<keyword evidence="4" id="KW-0347">Helicase</keyword>
<dbReference type="Proteomes" id="UP000034883">
    <property type="component" value="Chromosome"/>
</dbReference>
<dbReference type="InterPro" id="IPR001650">
    <property type="entry name" value="Helicase_C-like"/>
</dbReference>
<dbReference type="RefSeq" id="WP_053237934.1">
    <property type="nucleotide sequence ID" value="NZ_CP011125.1"/>
</dbReference>
<dbReference type="SUPFAM" id="SSF52540">
    <property type="entry name" value="P-loop containing nucleoside triphosphate hydrolases"/>
    <property type="match status" value="2"/>
</dbReference>
<dbReference type="AlphaFoldDB" id="A0A0F6W9R8"/>
<accession>A0A0F6W9R8</accession>
<dbReference type="Pfam" id="PF00271">
    <property type="entry name" value="Helicase_C"/>
    <property type="match status" value="1"/>
</dbReference>
<dbReference type="GO" id="GO:0005524">
    <property type="term" value="F:ATP binding"/>
    <property type="evidence" value="ECO:0007669"/>
    <property type="project" value="InterPro"/>
</dbReference>